<keyword evidence="3" id="KW-1185">Reference proteome</keyword>
<dbReference type="STRING" id="2138.SMSRO_v1c05770"/>
<dbReference type="InterPro" id="IPR009003">
    <property type="entry name" value="Peptidase_S1_PA"/>
</dbReference>
<dbReference type="InterPro" id="IPR001254">
    <property type="entry name" value="Trypsin_dom"/>
</dbReference>
<reference evidence="2 3" key="1">
    <citation type="journal article" date="2015" name="MBio">
        <title>Genome sequence of the Drosophila melanogaster male-killing Spiroplasma strain MSRO endosymbiont.</title>
        <authorList>
            <person name="Paredes J.C."/>
            <person name="Herren J.K."/>
            <person name="Schupfer F."/>
            <person name="Marin R."/>
            <person name="Claverol S."/>
            <person name="Kuo C.H."/>
            <person name="Lemaitre B."/>
            <person name="Beven L."/>
        </authorList>
    </citation>
    <scope>NUCLEOTIDE SEQUENCE [LARGE SCALE GENOMIC DNA]</scope>
    <source>
        <strain evidence="2 3">MSRO</strain>
    </source>
</reference>
<evidence type="ECO:0000259" key="1">
    <source>
        <dbReference type="Pfam" id="PF00089"/>
    </source>
</evidence>
<protein>
    <recommendedName>
        <fullName evidence="1">Peptidase S1 domain-containing protein</fullName>
    </recommendedName>
</protein>
<dbReference type="PROSITE" id="PS00135">
    <property type="entry name" value="TRYPSIN_SER"/>
    <property type="match status" value="1"/>
</dbReference>
<evidence type="ECO:0000313" key="2">
    <source>
        <dbReference type="EMBL" id="PQM30817.1"/>
    </source>
</evidence>
<dbReference type="SUPFAM" id="SSF50494">
    <property type="entry name" value="Trypsin-like serine proteases"/>
    <property type="match status" value="1"/>
</dbReference>
<dbReference type="GO" id="GO:0006508">
    <property type="term" value="P:proteolysis"/>
    <property type="evidence" value="ECO:0007669"/>
    <property type="project" value="InterPro"/>
</dbReference>
<comment type="caution">
    <text evidence="2">The sequence shown here is derived from an EMBL/GenBank/DDBJ whole genome shotgun (WGS) entry which is preliminary data.</text>
</comment>
<name>A0A2P6FBH5_9MOLU</name>
<organism evidence="2 3">
    <name type="scientific">Spiroplasma poulsonii</name>
    <dbReference type="NCBI Taxonomy" id="2138"/>
    <lineage>
        <taxon>Bacteria</taxon>
        <taxon>Bacillati</taxon>
        <taxon>Mycoplasmatota</taxon>
        <taxon>Mollicutes</taxon>
        <taxon>Entomoplasmatales</taxon>
        <taxon>Spiroplasmataceae</taxon>
        <taxon>Spiroplasma</taxon>
    </lineage>
</organism>
<dbReference type="Proteomes" id="UP000031565">
    <property type="component" value="Unassembled WGS sequence"/>
</dbReference>
<dbReference type="Gene3D" id="2.40.10.10">
    <property type="entry name" value="Trypsin-like serine proteases"/>
    <property type="match status" value="1"/>
</dbReference>
<dbReference type="AlphaFoldDB" id="A0A2P6FBH5"/>
<gene>
    <name evidence="2" type="ORF">SMSRO_SF006080</name>
</gene>
<evidence type="ECO:0000313" key="3">
    <source>
        <dbReference type="Proteomes" id="UP000031565"/>
    </source>
</evidence>
<dbReference type="InterPro" id="IPR043504">
    <property type="entry name" value="Peptidase_S1_PA_chymotrypsin"/>
</dbReference>
<feature type="domain" description="Peptidase S1" evidence="1">
    <location>
        <begin position="38"/>
        <end position="90"/>
    </location>
</feature>
<dbReference type="EMBL" id="JTLV02000001">
    <property type="protein sequence ID" value="PQM30817.1"/>
    <property type="molecule type" value="Genomic_DNA"/>
</dbReference>
<accession>A0A2P6FBH5</accession>
<dbReference type="Pfam" id="PF00089">
    <property type="entry name" value="Trypsin"/>
    <property type="match status" value="1"/>
</dbReference>
<dbReference type="InterPro" id="IPR033116">
    <property type="entry name" value="TRYPSIN_SER"/>
</dbReference>
<dbReference type="GO" id="GO:0004252">
    <property type="term" value="F:serine-type endopeptidase activity"/>
    <property type="evidence" value="ECO:0007669"/>
    <property type="project" value="InterPro"/>
</dbReference>
<sequence length="97" mass="10728">MKKALMPIQDPAIAKDPKYQISDFDQNYDFLGETITGKRISSALGDSGGPVIQKINNQWVTEGIVSHGVYDWTTPLPTVFTAVGAFSDWIQNIIKNN</sequence>
<proteinExistence type="predicted"/>
<dbReference type="OrthoDB" id="9813836at2"/>